<dbReference type="InterPro" id="IPR015590">
    <property type="entry name" value="Aldehyde_DH_dom"/>
</dbReference>
<dbReference type="InterPro" id="IPR016163">
    <property type="entry name" value="Ald_DH_C"/>
</dbReference>
<dbReference type="eggNOG" id="arCOG01252">
    <property type="taxonomic scope" value="Archaea"/>
</dbReference>
<dbReference type="EMBL" id="CP000254">
    <property type="protein sequence ID" value="ABD41504.1"/>
    <property type="molecule type" value="Genomic_DNA"/>
</dbReference>
<organism evidence="5 6">
    <name type="scientific">Methanospirillum hungatei JF-1 (strain ATCC 27890 / DSM 864 / NBRC 100397 / JF-1)</name>
    <dbReference type="NCBI Taxonomy" id="323259"/>
    <lineage>
        <taxon>Archaea</taxon>
        <taxon>Methanobacteriati</taxon>
        <taxon>Methanobacteriota</taxon>
        <taxon>Stenosarchaea group</taxon>
        <taxon>Methanomicrobia</taxon>
        <taxon>Methanomicrobiales</taxon>
        <taxon>Methanospirillaceae</taxon>
        <taxon>Methanospirillum</taxon>
    </lineage>
</organism>
<dbReference type="PROSITE" id="PS00070">
    <property type="entry name" value="ALDEHYDE_DEHYDR_CYS"/>
    <property type="match status" value="1"/>
</dbReference>
<comment type="similarity">
    <text evidence="1">Belongs to the aldehyde dehydrogenase family.</text>
</comment>
<dbReference type="AlphaFoldDB" id="Q2FM54"/>
<keyword evidence="3" id="KW-0560">Oxidoreductase</keyword>
<dbReference type="InParanoid" id="Q2FM54"/>
<evidence type="ECO:0000256" key="3">
    <source>
        <dbReference type="ARBA" id="ARBA00023002"/>
    </source>
</evidence>
<sequence length="471" mass="50771">MTSKQAPMNQESYEVYNPADGSLVGSVPAGTPDDVNNAVSTAWEAFRSWSQTDPLDRSKLLFSAAQLVRADQKDLARLLTREQGKPLRESMNEVAGFARVLEYYASISGTLKGDYGLSKTYGHMMVVRQPLGVCAAIIPWNMPVLIMGWKIGPVLATGNTMIVKPSTTAPLTCKALAGCLYRVGVPESVLQLVTGSGEVVGEALARHPDIKSLSFTGAVPTGIQVAEHAAKTLKKTILELGGSDAMIVCKDADLEAAAKGAVSGRFFNCGQTCTAIKRVFVDTSIYAPFVRRVRELADALQVGNGLLAGVDMGPVHSKRQRDTVHSLVQETVDNRLGTVLSGGKIPDSDPYAMGSFYLPTILTDVDPDAPVMREEVFGPVLPISEFDSISDAIERANATRFGLGASVWTHDMRTISRATQELDAGIVWVNQHLRIPPEVPFGGVKSSGLGRENGRYALFHYLEEKTILIHP</sequence>
<reference evidence="6" key="1">
    <citation type="journal article" date="2016" name="Stand. Genomic Sci.">
        <title>Complete genome sequence of Methanospirillum hungatei type strain JF1.</title>
        <authorList>
            <person name="Gunsalus R.P."/>
            <person name="Cook L.E."/>
            <person name="Crable B."/>
            <person name="Rohlin L."/>
            <person name="McDonald E."/>
            <person name="Mouttaki H."/>
            <person name="Sieber J.R."/>
            <person name="Poweleit N."/>
            <person name="Zhou H."/>
            <person name="Lapidus A.L."/>
            <person name="Daligault H.E."/>
            <person name="Land M."/>
            <person name="Gilna P."/>
            <person name="Ivanova N."/>
            <person name="Kyrpides N."/>
            <person name="Culley D.E."/>
            <person name="McInerney M.J."/>
        </authorList>
    </citation>
    <scope>NUCLEOTIDE SEQUENCE [LARGE SCALE GENOMIC DNA]</scope>
    <source>
        <strain evidence="6">ATCC 27890 / DSM 864 / NBRC 100397 / JF-1</strain>
    </source>
</reference>
<dbReference type="KEGG" id="mhu:Mhun_1783"/>
<proteinExistence type="inferred from homology"/>
<dbReference type="RefSeq" id="WP_011448768.1">
    <property type="nucleotide sequence ID" value="NC_007796.1"/>
</dbReference>
<evidence type="ECO:0000259" key="4">
    <source>
        <dbReference type="Pfam" id="PF00171"/>
    </source>
</evidence>
<dbReference type="InterPro" id="IPR016160">
    <property type="entry name" value="Ald_DH_CS_CYS"/>
</dbReference>
<dbReference type="Proteomes" id="UP000001941">
    <property type="component" value="Chromosome"/>
</dbReference>
<evidence type="ECO:0000313" key="6">
    <source>
        <dbReference type="Proteomes" id="UP000001941"/>
    </source>
</evidence>
<accession>Q2FM54</accession>
<dbReference type="GO" id="GO:0016620">
    <property type="term" value="F:oxidoreductase activity, acting on the aldehyde or oxo group of donors, NAD or NADP as acceptor"/>
    <property type="evidence" value="ECO:0007669"/>
    <property type="project" value="InterPro"/>
</dbReference>
<evidence type="ECO:0000256" key="1">
    <source>
        <dbReference type="ARBA" id="ARBA00009986"/>
    </source>
</evidence>
<keyword evidence="6" id="KW-1185">Reference proteome</keyword>
<dbReference type="SUPFAM" id="SSF53720">
    <property type="entry name" value="ALDH-like"/>
    <property type="match status" value="1"/>
</dbReference>
<dbReference type="InterPro" id="IPR016161">
    <property type="entry name" value="Ald_DH/histidinol_DH"/>
</dbReference>
<comment type="subunit">
    <text evidence="2">Homotetramer.</text>
</comment>
<dbReference type="EnsemblBacteria" id="ABD41504">
    <property type="protein sequence ID" value="ABD41504"/>
    <property type="gene ID" value="Mhun_1783"/>
</dbReference>
<dbReference type="FunFam" id="3.40.605.10:FF:000007">
    <property type="entry name" value="NAD/NADP-dependent betaine aldehyde dehydrogenase"/>
    <property type="match status" value="1"/>
</dbReference>
<dbReference type="STRING" id="323259.Mhun_1783"/>
<dbReference type="HOGENOM" id="CLU_005391_5_1_2"/>
<evidence type="ECO:0000256" key="2">
    <source>
        <dbReference type="ARBA" id="ARBA00011881"/>
    </source>
</evidence>
<protein>
    <submittedName>
        <fullName evidence="5">Aldehyde dehydrogenase</fullName>
    </submittedName>
</protein>
<dbReference type="PANTHER" id="PTHR11699">
    <property type="entry name" value="ALDEHYDE DEHYDROGENASE-RELATED"/>
    <property type="match status" value="1"/>
</dbReference>
<dbReference type="FunFam" id="3.40.309.10:FF:000009">
    <property type="entry name" value="Aldehyde dehydrogenase A"/>
    <property type="match status" value="1"/>
</dbReference>
<dbReference type="OrthoDB" id="6342at2157"/>
<gene>
    <name evidence="5" type="ordered locus">Mhun_1783</name>
</gene>
<dbReference type="Gene3D" id="3.40.605.10">
    <property type="entry name" value="Aldehyde Dehydrogenase, Chain A, domain 1"/>
    <property type="match status" value="1"/>
</dbReference>
<dbReference type="GeneID" id="3924365"/>
<name>Q2FM54_METHJ</name>
<evidence type="ECO:0000313" key="5">
    <source>
        <dbReference type="EMBL" id="ABD41504.1"/>
    </source>
</evidence>
<feature type="domain" description="Aldehyde dehydrogenase" evidence="4">
    <location>
        <begin position="9"/>
        <end position="467"/>
    </location>
</feature>
<dbReference type="InterPro" id="IPR016162">
    <property type="entry name" value="Ald_DH_N"/>
</dbReference>
<dbReference type="Gene3D" id="3.40.309.10">
    <property type="entry name" value="Aldehyde Dehydrogenase, Chain A, domain 2"/>
    <property type="match status" value="1"/>
</dbReference>
<dbReference type="Pfam" id="PF00171">
    <property type="entry name" value="Aldedh"/>
    <property type="match status" value="1"/>
</dbReference>